<sequence>MPSSIIVKLIFYSWTGTKPRDDMTLKLSPDGRIPIRAVLRAKRLTKVAVWERGPPEVQYQLLEDDNGNSTDVFEFKSGEERVIHIRGRSSVDVDRSETFQQVAVEQVYSDFNLEGGEVWKPELNSYSLPDDILSLFSRMNRRHTMRLESTRRHVLFQYLLCAMDAADDDGVMCMDEETHMEIIKNVGDQRVKYHGMVDFVVGHSMMHRKLLKDGIVITMEMKQPDTLSKTLGQVLAGTSTSEAIRELSDPPRGLPSDRKTYFIFGDGEVWQFGYILRPSVGLKGKVFLSEVVTGRVLHEQIPGAKVPDGLVDEEGVKRVYNWMVHVVREAKMSSPRASRPPSASGAQRGEEAANVESIAGKLGDLVVDEEQDGSAS</sequence>
<evidence type="ECO:0000313" key="2">
    <source>
        <dbReference type="EMBL" id="KAJ3049703.1"/>
    </source>
</evidence>
<name>A0AAD5SBV5_9FUNG</name>
<dbReference type="EMBL" id="JADGJD010000607">
    <property type="protein sequence ID" value="KAJ3049703.1"/>
    <property type="molecule type" value="Genomic_DNA"/>
</dbReference>
<evidence type="ECO:0000256" key="1">
    <source>
        <dbReference type="SAM" id="MobiDB-lite"/>
    </source>
</evidence>
<comment type="caution">
    <text evidence="2">The sequence shown here is derived from an EMBL/GenBank/DDBJ whole genome shotgun (WGS) entry which is preliminary data.</text>
</comment>
<feature type="compositionally biased region" description="Low complexity" evidence="1">
    <location>
        <begin position="333"/>
        <end position="344"/>
    </location>
</feature>
<protein>
    <submittedName>
        <fullName evidence="2">Uncharacterized protein</fullName>
    </submittedName>
</protein>
<gene>
    <name evidence="2" type="ORF">HK097_009329</name>
</gene>
<feature type="region of interest" description="Disordered" evidence="1">
    <location>
        <begin position="331"/>
        <end position="353"/>
    </location>
</feature>
<reference evidence="2" key="1">
    <citation type="submission" date="2020-05" db="EMBL/GenBank/DDBJ databases">
        <title>Phylogenomic resolution of chytrid fungi.</title>
        <authorList>
            <person name="Stajich J.E."/>
            <person name="Amses K."/>
            <person name="Simmons R."/>
            <person name="Seto K."/>
            <person name="Myers J."/>
            <person name="Bonds A."/>
            <person name="Quandt C.A."/>
            <person name="Barry K."/>
            <person name="Liu P."/>
            <person name="Grigoriev I."/>
            <person name="Longcore J.E."/>
            <person name="James T.Y."/>
        </authorList>
    </citation>
    <scope>NUCLEOTIDE SEQUENCE</scope>
    <source>
        <strain evidence="2">JEL0318</strain>
    </source>
</reference>
<proteinExistence type="predicted"/>
<accession>A0AAD5SBV5</accession>
<dbReference type="Proteomes" id="UP001212841">
    <property type="component" value="Unassembled WGS sequence"/>
</dbReference>
<organism evidence="2 3">
    <name type="scientific">Rhizophlyctis rosea</name>
    <dbReference type="NCBI Taxonomy" id="64517"/>
    <lineage>
        <taxon>Eukaryota</taxon>
        <taxon>Fungi</taxon>
        <taxon>Fungi incertae sedis</taxon>
        <taxon>Chytridiomycota</taxon>
        <taxon>Chytridiomycota incertae sedis</taxon>
        <taxon>Chytridiomycetes</taxon>
        <taxon>Rhizophlyctidales</taxon>
        <taxon>Rhizophlyctidaceae</taxon>
        <taxon>Rhizophlyctis</taxon>
    </lineage>
</organism>
<keyword evidence="3" id="KW-1185">Reference proteome</keyword>
<dbReference type="AlphaFoldDB" id="A0AAD5SBV5"/>
<evidence type="ECO:0000313" key="3">
    <source>
        <dbReference type="Proteomes" id="UP001212841"/>
    </source>
</evidence>